<evidence type="ECO:0000256" key="2">
    <source>
        <dbReference type="ARBA" id="ARBA00005336"/>
    </source>
</evidence>
<dbReference type="InterPro" id="IPR001764">
    <property type="entry name" value="Glyco_hydro_3_N"/>
</dbReference>
<dbReference type="GO" id="GO:0004563">
    <property type="term" value="F:beta-N-acetylhexosaminidase activity"/>
    <property type="evidence" value="ECO:0007669"/>
    <property type="project" value="UniProtKB-EC"/>
</dbReference>
<comment type="similarity">
    <text evidence="2">Belongs to the glycosyl hydrolase 3 family.</text>
</comment>
<name>A0AAE7BH10_9BACT</name>
<keyword evidence="5" id="KW-0326">Glycosidase</keyword>
<protein>
    <recommendedName>
        <fullName evidence="3">beta-N-acetylhexosaminidase</fullName>
        <ecNumber evidence="3">3.2.1.52</ecNumber>
    </recommendedName>
</protein>
<evidence type="ECO:0000313" key="8">
    <source>
        <dbReference type="EMBL" id="QKF77817.1"/>
    </source>
</evidence>
<dbReference type="Pfam" id="PF00933">
    <property type="entry name" value="Glyco_hydro_3"/>
    <property type="match status" value="1"/>
</dbReference>
<dbReference type="InterPro" id="IPR050226">
    <property type="entry name" value="NagZ_Beta-hexosaminidase"/>
</dbReference>
<keyword evidence="6" id="KW-0732">Signal</keyword>
<proteinExistence type="inferred from homology"/>
<dbReference type="Gene3D" id="3.20.20.300">
    <property type="entry name" value="Glycoside hydrolase, family 3, N-terminal domain"/>
    <property type="match status" value="1"/>
</dbReference>
<evidence type="ECO:0000259" key="7">
    <source>
        <dbReference type="Pfam" id="PF00933"/>
    </source>
</evidence>
<dbReference type="KEGG" id="adz:ADFLV_1800"/>
<evidence type="ECO:0000256" key="1">
    <source>
        <dbReference type="ARBA" id="ARBA00001231"/>
    </source>
</evidence>
<evidence type="ECO:0000256" key="5">
    <source>
        <dbReference type="ARBA" id="ARBA00023295"/>
    </source>
</evidence>
<gene>
    <name evidence="8" type="ORF">ADFLV_1800</name>
</gene>
<organism evidence="8 9">
    <name type="scientific">Arcobacter defluvii</name>
    <dbReference type="NCBI Taxonomy" id="873191"/>
    <lineage>
        <taxon>Bacteria</taxon>
        <taxon>Pseudomonadati</taxon>
        <taxon>Campylobacterota</taxon>
        <taxon>Epsilonproteobacteria</taxon>
        <taxon>Campylobacterales</taxon>
        <taxon>Arcobacteraceae</taxon>
        <taxon>Arcobacter</taxon>
    </lineage>
</organism>
<dbReference type="EC" id="3.2.1.52" evidence="3"/>
<keyword evidence="9" id="KW-1185">Reference proteome</keyword>
<dbReference type="Proteomes" id="UP000503313">
    <property type="component" value="Chromosome"/>
</dbReference>
<dbReference type="SUPFAM" id="SSF51445">
    <property type="entry name" value="(Trans)glycosidases"/>
    <property type="match status" value="1"/>
</dbReference>
<evidence type="ECO:0000256" key="4">
    <source>
        <dbReference type="ARBA" id="ARBA00022801"/>
    </source>
</evidence>
<reference evidence="8 9" key="1">
    <citation type="submission" date="2020-05" db="EMBL/GenBank/DDBJ databases">
        <title>Complete genome sequencing of Campylobacter and Arcobacter type strains.</title>
        <authorList>
            <person name="Miller W.G."/>
            <person name="Yee E."/>
        </authorList>
    </citation>
    <scope>NUCLEOTIDE SEQUENCE [LARGE SCALE GENOMIC DNA]</scope>
    <source>
        <strain evidence="8 9">LMG 25694</strain>
    </source>
</reference>
<dbReference type="AlphaFoldDB" id="A0AAE7BH10"/>
<evidence type="ECO:0000313" key="9">
    <source>
        <dbReference type="Proteomes" id="UP000503313"/>
    </source>
</evidence>
<dbReference type="PANTHER" id="PTHR30480">
    <property type="entry name" value="BETA-HEXOSAMINIDASE-RELATED"/>
    <property type="match status" value="1"/>
</dbReference>
<feature type="chain" id="PRO_5042150031" description="beta-N-acetylhexosaminidase" evidence="6">
    <location>
        <begin position="22"/>
        <end position="366"/>
    </location>
</feature>
<feature type="signal peptide" evidence="6">
    <location>
        <begin position="1"/>
        <end position="21"/>
    </location>
</feature>
<dbReference type="GO" id="GO:0005975">
    <property type="term" value="P:carbohydrate metabolic process"/>
    <property type="evidence" value="ECO:0007669"/>
    <property type="project" value="InterPro"/>
</dbReference>
<dbReference type="PANTHER" id="PTHR30480:SF13">
    <property type="entry name" value="BETA-HEXOSAMINIDASE"/>
    <property type="match status" value="1"/>
</dbReference>
<dbReference type="EMBL" id="CP053835">
    <property type="protein sequence ID" value="QKF77817.1"/>
    <property type="molecule type" value="Genomic_DNA"/>
</dbReference>
<accession>A0AAE7BH10</accession>
<dbReference type="InterPro" id="IPR017853">
    <property type="entry name" value="GH"/>
</dbReference>
<dbReference type="GO" id="GO:0009254">
    <property type="term" value="P:peptidoglycan turnover"/>
    <property type="evidence" value="ECO:0007669"/>
    <property type="project" value="TreeGrafter"/>
</dbReference>
<sequence length="366" mass="41199">MQKKFLVLVFICCFGFNNLFANESYSKEDIEKMIAKMVILGFNGENISQKDEIYQNIKAGLGGVILFDKDPNDKKKVKNVRNKEQLKILTSELQSISKQKLLIGIDQEGGIVQRLKSSDGFVNTPKASEVALKGESFAKQTYKNLAIDLKESGINLDFAPVVDLAINKENKVIVTRGRSFGESSKEVIKYSSIFIDELKKEHIISVLKHFPGHGSSLGDSHLGFVDITNTWNQKELEPYKYLINNGKANMIMTAHVFNEKLDKEYPATLSYNINTNLLRYKLGFDGVLVSDDLQMYAISKHYDLKQTLTLAINSGVNMLLFANQLAKPITLKEIVDTVYTQILSEQISLETIITANKRIDSLLNKL</sequence>
<dbReference type="InterPro" id="IPR036962">
    <property type="entry name" value="Glyco_hydro_3_N_sf"/>
</dbReference>
<comment type="catalytic activity">
    <reaction evidence="1">
        <text>Hydrolysis of terminal non-reducing N-acetyl-D-hexosamine residues in N-acetyl-beta-D-hexosaminides.</text>
        <dbReference type="EC" id="3.2.1.52"/>
    </reaction>
</comment>
<feature type="domain" description="Glycoside hydrolase family 3 N-terminal" evidence="7">
    <location>
        <begin position="48"/>
        <end position="345"/>
    </location>
</feature>
<keyword evidence="4 8" id="KW-0378">Hydrolase</keyword>
<dbReference type="RefSeq" id="WP_129010554.1">
    <property type="nucleotide sequence ID" value="NZ_CP053835.1"/>
</dbReference>
<evidence type="ECO:0000256" key="3">
    <source>
        <dbReference type="ARBA" id="ARBA00012663"/>
    </source>
</evidence>
<evidence type="ECO:0000256" key="6">
    <source>
        <dbReference type="SAM" id="SignalP"/>
    </source>
</evidence>